<evidence type="ECO:0000259" key="2">
    <source>
        <dbReference type="Pfam" id="PF13454"/>
    </source>
</evidence>
<keyword evidence="4" id="KW-1185">Reference proteome</keyword>
<dbReference type="Gene3D" id="3.50.50.60">
    <property type="entry name" value="FAD/NAD(P)-binding domain"/>
    <property type="match status" value="1"/>
</dbReference>
<evidence type="ECO:0000313" key="3">
    <source>
        <dbReference type="EMBL" id="GEL03182.1"/>
    </source>
</evidence>
<dbReference type="EMBL" id="BJVC01000006">
    <property type="protein sequence ID" value="GEL03182.1"/>
    <property type="molecule type" value="Genomic_DNA"/>
</dbReference>
<reference evidence="3 4" key="1">
    <citation type="submission" date="2019-07" db="EMBL/GenBank/DDBJ databases">
        <title>Whole genome shotgun sequence of Swaminathania salitolerans NBRC 104436.</title>
        <authorList>
            <person name="Hosoyama A."/>
            <person name="Uohara A."/>
            <person name="Ohji S."/>
            <person name="Ichikawa N."/>
        </authorList>
    </citation>
    <scope>NUCLEOTIDE SEQUENCE [LARGE SCALE GENOMIC DNA]</scope>
    <source>
        <strain evidence="3 4">NBRC 104436</strain>
    </source>
</reference>
<gene>
    <name evidence="3" type="ORF">SSA02_23450</name>
</gene>
<dbReference type="RefSeq" id="WP_186807778.1">
    <property type="nucleotide sequence ID" value="NZ_BJVC01000006.1"/>
</dbReference>
<proteinExistence type="predicted"/>
<feature type="region of interest" description="Disordered" evidence="1">
    <location>
        <begin position="224"/>
        <end position="249"/>
    </location>
</feature>
<organism evidence="3 4">
    <name type="scientific">Swaminathania salitolerans</name>
    <dbReference type="NCBI Taxonomy" id="182838"/>
    <lineage>
        <taxon>Bacteria</taxon>
        <taxon>Pseudomonadati</taxon>
        <taxon>Pseudomonadota</taxon>
        <taxon>Alphaproteobacteria</taxon>
        <taxon>Acetobacterales</taxon>
        <taxon>Acetobacteraceae</taxon>
        <taxon>Swaminathania</taxon>
    </lineage>
</organism>
<dbReference type="InterPro" id="IPR036188">
    <property type="entry name" value="FAD/NAD-bd_sf"/>
</dbReference>
<feature type="region of interest" description="Disordered" evidence="1">
    <location>
        <begin position="400"/>
        <end position="428"/>
    </location>
</feature>
<dbReference type="InterPro" id="IPR052189">
    <property type="entry name" value="L-asp_N-monooxygenase_NS-form"/>
</dbReference>
<dbReference type="PANTHER" id="PTHR40254">
    <property type="entry name" value="BLR0577 PROTEIN"/>
    <property type="match status" value="1"/>
</dbReference>
<comment type="caution">
    <text evidence="3">The sequence shown here is derived from an EMBL/GenBank/DDBJ whole genome shotgun (WGS) entry which is preliminary data.</text>
</comment>
<accession>A0A511BSU0</accession>
<feature type="compositionally biased region" description="Basic and acidic residues" evidence="1">
    <location>
        <begin position="224"/>
        <end position="245"/>
    </location>
</feature>
<dbReference type="PANTHER" id="PTHR40254:SF1">
    <property type="entry name" value="BLR0577 PROTEIN"/>
    <property type="match status" value="1"/>
</dbReference>
<dbReference type="SUPFAM" id="SSF51905">
    <property type="entry name" value="FAD/NAD(P)-binding domain"/>
    <property type="match status" value="2"/>
</dbReference>
<name>A0A511BSU0_9PROT</name>
<keyword evidence="3" id="KW-0378">Hydrolase</keyword>
<dbReference type="Proteomes" id="UP000321405">
    <property type="component" value="Unassembled WGS sequence"/>
</dbReference>
<dbReference type="AlphaFoldDB" id="A0A511BSU0"/>
<dbReference type="GO" id="GO:0016787">
    <property type="term" value="F:hydrolase activity"/>
    <property type="evidence" value="ECO:0007669"/>
    <property type="project" value="UniProtKB-KW"/>
</dbReference>
<dbReference type="Pfam" id="PF13454">
    <property type="entry name" value="NAD_binding_9"/>
    <property type="match status" value="1"/>
</dbReference>
<dbReference type="InterPro" id="IPR038732">
    <property type="entry name" value="HpyO/CreE_NAD-binding"/>
</dbReference>
<protein>
    <submittedName>
        <fullName evidence="3">Hydroxyacylglutathione hydrolase</fullName>
    </submittedName>
</protein>
<evidence type="ECO:0000256" key="1">
    <source>
        <dbReference type="SAM" id="MobiDB-lite"/>
    </source>
</evidence>
<sequence length="472" mass="50758">MNNPSGIVIIGGGASATLLAHALRRTQGRDCLIVDPSPRFALGAAYGTRCIGHLLNVPASGMSGLAEAPDHFVRWLHRQIDPGIAPGAFIPRALYGLYIEQLLQESGATLLRDEVVSCRMSRTAAGSGGYRLRLGSGREIDASTVVLALGHFPPAPIPGLSAGILADPRYVNDVWREGARISGPDEPLVLIGSGLTAIDMVMKARLEGHRGTICLLSRHARLPEAHRPEAHRPKAQRPEAHRSEPLPDVPVIDMAGGDARLGVCVRQFHDAIRSGVPWRAAVDSLRSVSNSLWQGFSAAERARFDRHLRRRWDIARHRIAPQIASFLHNEQQAGTLELHAGRVTGITADQAGLTVTAIHNGRQSVLRAGRVLNCTGPDLRYDRVGSPLLDDLFSSGLARPGHNGMGLDTDETGRLTARPTGKGDRSGSALYTLGPARLGTMFESIAIPEIRQQAYDLAAELAARLRTASSRL</sequence>
<feature type="domain" description="FAD-dependent urate hydroxylase HpyO/Asp monooxygenase CreE-like FAD/NAD(P)-binding" evidence="2">
    <location>
        <begin position="8"/>
        <end position="152"/>
    </location>
</feature>
<evidence type="ECO:0000313" key="4">
    <source>
        <dbReference type="Proteomes" id="UP000321405"/>
    </source>
</evidence>